<comment type="caution">
    <text evidence="5">The sequence shown here is derived from an EMBL/GenBank/DDBJ whole genome shotgun (WGS) entry which is preliminary data.</text>
</comment>
<evidence type="ECO:0000313" key="6">
    <source>
        <dbReference type="Proteomes" id="UP000476338"/>
    </source>
</evidence>
<dbReference type="Proteomes" id="UP000476338">
    <property type="component" value="Unassembled WGS sequence"/>
</dbReference>
<dbReference type="GO" id="GO:0007154">
    <property type="term" value="P:cell communication"/>
    <property type="evidence" value="ECO:0007669"/>
    <property type="project" value="InterPro"/>
</dbReference>
<dbReference type="GO" id="GO:0016020">
    <property type="term" value="C:membrane"/>
    <property type="evidence" value="ECO:0007669"/>
    <property type="project" value="InterPro"/>
</dbReference>
<protein>
    <recommendedName>
        <fullName evidence="4">Calx-beta domain-containing protein</fullName>
    </recommendedName>
</protein>
<organism evidence="5 6">
    <name type="scientific">Campylobacter portucalensis</name>
    <dbReference type="NCBI Taxonomy" id="2608384"/>
    <lineage>
        <taxon>Bacteria</taxon>
        <taxon>Pseudomonadati</taxon>
        <taxon>Campylobacterota</taxon>
        <taxon>Epsilonproteobacteria</taxon>
        <taxon>Campylobacterales</taxon>
        <taxon>Campylobacteraceae</taxon>
        <taxon>Campylobacter</taxon>
    </lineage>
</organism>
<gene>
    <name evidence="5" type="ORF">F1B92_08585</name>
</gene>
<proteinExistence type="predicted"/>
<evidence type="ECO:0000256" key="1">
    <source>
        <dbReference type="ARBA" id="ARBA00022729"/>
    </source>
</evidence>
<dbReference type="Pfam" id="PF03160">
    <property type="entry name" value="Calx-beta"/>
    <property type="match status" value="1"/>
</dbReference>
<dbReference type="SMART" id="SM00237">
    <property type="entry name" value="Calx_beta"/>
    <property type="match status" value="1"/>
</dbReference>
<dbReference type="AlphaFoldDB" id="A0A6L5WNI2"/>
<dbReference type="Gene3D" id="2.60.40.2030">
    <property type="match status" value="1"/>
</dbReference>
<evidence type="ECO:0000256" key="2">
    <source>
        <dbReference type="ARBA" id="ARBA00022737"/>
    </source>
</evidence>
<keyword evidence="1" id="KW-0732">Signal</keyword>
<dbReference type="InterPro" id="IPR003644">
    <property type="entry name" value="Calx_beta"/>
</dbReference>
<keyword evidence="2" id="KW-0677">Repeat</keyword>
<name>A0A6L5WNI2_9BACT</name>
<sequence length="393" mass="44186">MLAYDLGSSAFIEYIEKVYGRQRALKYLNKMVQIMNKAGEDWDNCKTVDENLSKLIGDLTQMLATDVALRGKSFISNAISDTVQTFLDSQGISIGNLSQNLYDLTQEVESYLNERSQIEYKLKQDYDKLNDEAKAELAKNGIKPDLPGWNTKINEMQEALRQKFDNNIKGLFPYSQIPIDRFANFANKNGTTANNLIKNNNLVVSRDGNYVLVPEDGNLKLPNGDAVPFDFVCDIKNKIISFSISNPTVYETDGKIEFTITLNKALNEDLKLKLSTIDGSATGDKDFERIKDKEFIIKAGNLSQKFTIKVASDGIYESREEFMLKAVYEEGSYKGDDLKEVINPIIMAKATILDFPQEDCPKTPKPNIKPISLDLPPTPVYPTTSSGRNYILI</sequence>
<dbReference type="RefSeq" id="WP_154571450.1">
    <property type="nucleotide sequence ID" value="NZ_VWSJ01000081.1"/>
</dbReference>
<feature type="domain" description="Calx-beta" evidence="4">
    <location>
        <begin position="230"/>
        <end position="327"/>
    </location>
</feature>
<reference evidence="5 6" key="1">
    <citation type="submission" date="2019-09" db="EMBL/GenBank/DDBJ databases">
        <authorList>
            <person name="Silva M."/>
            <person name="Pereira G."/>
            <person name="Lopes-Da-Costa L."/>
            <person name="Silva E."/>
        </authorList>
    </citation>
    <scope>NUCLEOTIDE SEQUENCE [LARGE SCALE GENOMIC DNA]</scope>
    <source>
        <strain evidence="5 6">FMV-PI01</strain>
    </source>
</reference>
<dbReference type="InterPro" id="IPR038081">
    <property type="entry name" value="CalX-like_sf"/>
</dbReference>
<dbReference type="SUPFAM" id="SSF141072">
    <property type="entry name" value="CalX-like"/>
    <property type="match status" value="1"/>
</dbReference>
<evidence type="ECO:0000313" key="5">
    <source>
        <dbReference type="EMBL" id="MSN97211.1"/>
    </source>
</evidence>
<accession>A0A6L5WNI2</accession>
<keyword evidence="3" id="KW-0106">Calcium</keyword>
<evidence type="ECO:0000259" key="4">
    <source>
        <dbReference type="SMART" id="SM00237"/>
    </source>
</evidence>
<reference evidence="5 6" key="2">
    <citation type="submission" date="2020-03" db="EMBL/GenBank/DDBJ databases">
        <title>Campylobacter portucalensis sp. nov., a new species of Campylobacter isolated from the reproductive tract of bulls.</title>
        <authorList>
            <person name="Silva M.F."/>
            <person name="Pereira G."/>
            <person name="Carneiro C."/>
            <person name="Hemphill A."/>
            <person name="Mateus L."/>
            <person name="Lopes-Da-Costa L."/>
            <person name="Silva E."/>
        </authorList>
    </citation>
    <scope>NUCLEOTIDE SEQUENCE [LARGE SCALE GENOMIC DNA]</scope>
    <source>
        <strain evidence="5 6">FMV-PI01</strain>
    </source>
</reference>
<keyword evidence="6" id="KW-1185">Reference proteome</keyword>
<evidence type="ECO:0000256" key="3">
    <source>
        <dbReference type="ARBA" id="ARBA00022837"/>
    </source>
</evidence>
<dbReference type="EMBL" id="VWSJ01000081">
    <property type="protein sequence ID" value="MSN97211.1"/>
    <property type="molecule type" value="Genomic_DNA"/>
</dbReference>